<organism evidence="1 2">
    <name type="scientific">Desulfosporosinus orientis (strain ATCC 19365 / DSM 765 / NCIMB 8382 / VKM B-1628 / Singapore I)</name>
    <name type="common">Desulfotomaculum orientis</name>
    <dbReference type="NCBI Taxonomy" id="768706"/>
    <lineage>
        <taxon>Bacteria</taxon>
        <taxon>Bacillati</taxon>
        <taxon>Bacillota</taxon>
        <taxon>Clostridia</taxon>
        <taxon>Eubacteriales</taxon>
        <taxon>Desulfitobacteriaceae</taxon>
        <taxon>Desulfosporosinus</taxon>
    </lineage>
</organism>
<dbReference type="AlphaFoldDB" id="G7WBD5"/>
<dbReference type="RefSeq" id="WP_014185072.1">
    <property type="nucleotide sequence ID" value="NC_016584.1"/>
</dbReference>
<dbReference type="PATRIC" id="fig|768706.3.peg.2735"/>
<gene>
    <name evidence="1" type="ordered locus">Desor_2722</name>
</gene>
<reference evidence="1 2" key="2">
    <citation type="journal article" date="2012" name="J. Bacteriol.">
        <title>Complete genome sequences of Desulfosporosinus orientis DSM765T, Desulfosporosinus youngiae DSM17734T, Desulfosporosinus meridiei DSM13257T, and Desulfosporosinus acidiphilus DSM22704T.</title>
        <authorList>
            <person name="Pester M."/>
            <person name="Brambilla E."/>
            <person name="Alazard D."/>
            <person name="Rattei T."/>
            <person name="Weinmaier T."/>
            <person name="Han J."/>
            <person name="Lucas S."/>
            <person name="Lapidus A."/>
            <person name="Cheng J.F."/>
            <person name="Goodwin L."/>
            <person name="Pitluck S."/>
            <person name="Peters L."/>
            <person name="Ovchinnikova G."/>
            <person name="Teshima H."/>
            <person name="Detter J.C."/>
            <person name="Han C.S."/>
            <person name="Tapia R."/>
            <person name="Land M.L."/>
            <person name="Hauser L."/>
            <person name="Kyrpides N.C."/>
            <person name="Ivanova N.N."/>
            <person name="Pagani I."/>
            <person name="Huntmann M."/>
            <person name="Wei C.L."/>
            <person name="Davenport K.W."/>
            <person name="Daligault H."/>
            <person name="Chain P.S."/>
            <person name="Chen A."/>
            <person name="Mavromatis K."/>
            <person name="Markowitz V."/>
            <person name="Szeto E."/>
            <person name="Mikhailova N."/>
            <person name="Pati A."/>
            <person name="Wagner M."/>
            <person name="Woyke T."/>
            <person name="Ollivier B."/>
            <person name="Klenk H.P."/>
            <person name="Spring S."/>
            <person name="Loy A."/>
        </authorList>
    </citation>
    <scope>NUCLEOTIDE SEQUENCE [LARGE SCALE GENOMIC DNA]</scope>
    <source>
        <strain evidence="2">ATCC 19365 / DSM 765 / NCIMB 8382 / VKM B-1628</strain>
    </source>
</reference>
<dbReference type="EMBL" id="CP003108">
    <property type="protein sequence ID" value="AET68264.1"/>
    <property type="molecule type" value="Genomic_DNA"/>
</dbReference>
<evidence type="ECO:0000313" key="2">
    <source>
        <dbReference type="Proteomes" id="UP000006346"/>
    </source>
</evidence>
<keyword evidence="2" id="KW-1185">Reference proteome</keyword>
<proteinExistence type="predicted"/>
<name>G7WBD5_DESOD</name>
<evidence type="ECO:0000313" key="1">
    <source>
        <dbReference type="EMBL" id="AET68264.1"/>
    </source>
</evidence>
<dbReference type="KEGG" id="dor:Desor_2722"/>
<protein>
    <submittedName>
        <fullName evidence="1">Uncharacterized protein</fullName>
    </submittedName>
</protein>
<dbReference type="Proteomes" id="UP000006346">
    <property type="component" value="Chromosome"/>
</dbReference>
<accession>G7WBD5</accession>
<sequence>MKVAFLKREYEKKIFSKGQLTQFAQRLAGFCDFPPTDLGIIIHEKSADAETSRRCALSDLMNICEIGKTMSCLAFHSDLNIIKLRFQLNSQAITITYNIKGNIENARQIVFLTEDTLELTRLSEEALSSQREFIEIDESLFVLMQQVYEKEKKKKNSAGSFDEYFNQVIKMRCQEGIDDWPK</sequence>
<reference evidence="2" key="1">
    <citation type="submission" date="2011-11" db="EMBL/GenBank/DDBJ databases">
        <title>Complete sequence of Desulfosporosinus orientis DSM 765.</title>
        <authorList>
            <person name="Lucas S."/>
            <person name="Han J."/>
            <person name="Lapidus A."/>
            <person name="Cheng J.-F."/>
            <person name="Goodwin L."/>
            <person name="Pitluck S."/>
            <person name="Peters L."/>
            <person name="Ovchinnikova G."/>
            <person name="Teshima H."/>
            <person name="Detter J.C."/>
            <person name="Han C."/>
            <person name="Tapia R."/>
            <person name="Land M."/>
            <person name="Hauser L."/>
            <person name="Kyrpides N."/>
            <person name="Ivanova N."/>
            <person name="Pagani I."/>
            <person name="Pester M."/>
            <person name="Spring S."/>
            <person name="Ollivier B."/>
            <person name="Rattei T."/>
            <person name="Klenk H.-P."/>
            <person name="Wagner M."/>
            <person name="Loy A."/>
            <person name="Woyke T."/>
        </authorList>
    </citation>
    <scope>NUCLEOTIDE SEQUENCE [LARGE SCALE GENOMIC DNA]</scope>
    <source>
        <strain evidence="2">ATCC 19365 / DSM 765 / NCIMB 8382 / VKM B-1628</strain>
    </source>
</reference>
<dbReference type="STRING" id="768706.Desor_2722"/>
<dbReference type="HOGENOM" id="CLU_1479799_0_0_9"/>